<dbReference type="Gene3D" id="1.20.5.4130">
    <property type="match status" value="1"/>
</dbReference>
<gene>
    <name evidence="10" type="ORF">OLEA9_A000270</name>
</gene>
<dbReference type="InterPro" id="IPR002182">
    <property type="entry name" value="NB-ARC"/>
</dbReference>
<evidence type="ECO:0000256" key="6">
    <source>
        <dbReference type="ARBA" id="ARBA00022840"/>
    </source>
</evidence>
<feature type="domain" description="Disease resistance N-terminal" evidence="9">
    <location>
        <begin position="82"/>
        <end position="155"/>
    </location>
</feature>
<proteinExistence type="inferred from homology"/>
<dbReference type="Pfam" id="PF18052">
    <property type="entry name" value="Rx_N"/>
    <property type="match status" value="1"/>
</dbReference>
<evidence type="ECO:0000259" key="8">
    <source>
        <dbReference type="Pfam" id="PF00931"/>
    </source>
</evidence>
<reference evidence="10 11" key="1">
    <citation type="submission" date="2019-12" db="EMBL/GenBank/DDBJ databases">
        <authorList>
            <person name="Alioto T."/>
            <person name="Alioto T."/>
            <person name="Gomez Garrido J."/>
        </authorList>
    </citation>
    <scope>NUCLEOTIDE SEQUENCE [LARGE SCALE GENOMIC DNA]</scope>
</reference>
<comment type="caution">
    <text evidence="10">The sequence shown here is derived from an EMBL/GenBank/DDBJ whole genome shotgun (WGS) entry which is preliminary data.</text>
</comment>
<dbReference type="InterPro" id="IPR042197">
    <property type="entry name" value="Apaf_helical"/>
</dbReference>
<dbReference type="PANTHER" id="PTHR36766:SF48">
    <property type="entry name" value="DISEASE RESISTANCE PROTEIN RGA3"/>
    <property type="match status" value="1"/>
</dbReference>
<keyword evidence="5" id="KW-0611">Plant defense</keyword>
<keyword evidence="11" id="KW-1185">Reference proteome</keyword>
<dbReference type="InterPro" id="IPR041118">
    <property type="entry name" value="Rx_N"/>
</dbReference>
<evidence type="ECO:0000313" key="10">
    <source>
        <dbReference type="EMBL" id="CAA3014101.1"/>
    </source>
</evidence>
<organism evidence="10 11">
    <name type="scientific">Olea europaea subsp. europaea</name>
    <dbReference type="NCBI Taxonomy" id="158383"/>
    <lineage>
        <taxon>Eukaryota</taxon>
        <taxon>Viridiplantae</taxon>
        <taxon>Streptophyta</taxon>
        <taxon>Embryophyta</taxon>
        <taxon>Tracheophyta</taxon>
        <taxon>Spermatophyta</taxon>
        <taxon>Magnoliopsida</taxon>
        <taxon>eudicotyledons</taxon>
        <taxon>Gunneridae</taxon>
        <taxon>Pentapetalae</taxon>
        <taxon>asterids</taxon>
        <taxon>lamiids</taxon>
        <taxon>Lamiales</taxon>
        <taxon>Oleaceae</taxon>
        <taxon>Oleeae</taxon>
        <taxon>Olea</taxon>
    </lineage>
</organism>
<dbReference type="PANTHER" id="PTHR36766">
    <property type="entry name" value="PLANT BROAD-SPECTRUM MILDEW RESISTANCE PROTEIN RPW8"/>
    <property type="match status" value="1"/>
</dbReference>
<name>A0A8S0U8L7_OLEEU</name>
<keyword evidence="6" id="KW-0067">ATP-binding</keyword>
<evidence type="ECO:0000256" key="4">
    <source>
        <dbReference type="ARBA" id="ARBA00022741"/>
    </source>
</evidence>
<dbReference type="PRINTS" id="PR00364">
    <property type="entry name" value="DISEASERSIST"/>
</dbReference>
<dbReference type="GO" id="GO:0005524">
    <property type="term" value="F:ATP binding"/>
    <property type="evidence" value="ECO:0007669"/>
    <property type="project" value="UniProtKB-KW"/>
</dbReference>
<feature type="region of interest" description="Disordered" evidence="7">
    <location>
        <begin position="39"/>
        <end position="58"/>
    </location>
</feature>
<dbReference type="GO" id="GO:0006952">
    <property type="term" value="P:defense response"/>
    <property type="evidence" value="ECO:0007669"/>
    <property type="project" value="UniProtKB-KW"/>
</dbReference>
<dbReference type="OrthoDB" id="1935327at2759"/>
<evidence type="ECO:0000313" key="11">
    <source>
        <dbReference type="Proteomes" id="UP000594638"/>
    </source>
</evidence>
<evidence type="ECO:0000256" key="7">
    <source>
        <dbReference type="SAM" id="MobiDB-lite"/>
    </source>
</evidence>
<evidence type="ECO:0000256" key="3">
    <source>
        <dbReference type="ARBA" id="ARBA00022737"/>
    </source>
</evidence>
<dbReference type="Gene3D" id="1.10.8.430">
    <property type="entry name" value="Helical domain of apoptotic protease-activating factors"/>
    <property type="match status" value="1"/>
</dbReference>
<dbReference type="Gramene" id="OE9A000270T1">
    <property type="protein sequence ID" value="OE9A000270C1"/>
    <property type="gene ID" value="OE9A000270"/>
</dbReference>
<dbReference type="SUPFAM" id="SSF52540">
    <property type="entry name" value="P-loop containing nucleoside triphosphate hydrolases"/>
    <property type="match status" value="1"/>
</dbReference>
<dbReference type="Pfam" id="PF00931">
    <property type="entry name" value="NB-ARC"/>
    <property type="match status" value="1"/>
</dbReference>
<dbReference type="EMBL" id="CACTIH010007468">
    <property type="protein sequence ID" value="CAA3014101.1"/>
    <property type="molecule type" value="Genomic_DNA"/>
</dbReference>
<dbReference type="Gene3D" id="3.40.50.300">
    <property type="entry name" value="P-loop containing nucleotide triphosphate hydrolases"/>
    <property type="match status" value="1"/>
</dbReference>
<dbReference type="InterPro" id="IPR027417">
    <property type="entry name" value="P-loop_NTPase"/>
</dbReference>
<evidence type="ECO:0000259" key="9">
    <source>
        <dbReference type="Pfam" id="PF18052"/>
    </source>
</evidence>
<evidence type="ECO:0000256" key="2">
    <source>
        <dbReference type="ARBA" id="ARBA00022614"/>
    </source>
</evidence>
<dbReference type="GO" id="GO:0043531">
    <property type="term" value="F:ADP binding"/>
    <property type="evidence" value="ECO:0007669"/>
    <property type="project" value="InterPro"/>
</dbReference>
<evidence type="ECO:0000256" key="1">
    <source>
        <dbReference type="ARBA" id="ARBA00008894"/>
    </source>
</evidence>
<dbReference type="Proteomes" id="UP000594638">
    <property type="component" value="Unassembled WGS sequence"/>
</dbReference>
<dbReference type="FunFam" id="3.40.50.300:FF:001091">
    <property type="entry name" value="Probable disease resistance protein At1g61300"/>
    <property type="match status" value="1"/>
</dbReference>
<sequence length="447" mass="51239">MKFDLPEDEEIRYWVDTIPQTENGEEMASKVSNRGKGEVTQAAGSGFHSGDSSIGQVPRHSVKAKHPSVKAKHPFCTSSVVIIEKIADPVLRRLADFWKLEDRFKKLQRILPMVQAVIQDAEERQITDKAVRIWLSQLKDAAYKAEDLLEEFKFKPSDFTNPRTVLDDLQKAATEGLRFHLAERNIEDKQFEKKETSSFVIGSEVYGREEDKRKIIDMLLTPSGIVGRGTTSAISIVGTPGIGKTTLAQFICNDDEVKKHFDDLRIWVFVSRDFNAKRIIKEIIEKSTGKCDLMDLDGLHSQMWKSLKQRKYLLVLDDVWSEDQDDWDKLMPLFESGLDGSKILVTTRSQKAASVIRNSDTAYRLKGLSNDDCWKIFTERASFTRTEEEKYLTLQAIGELMRKCGGVPLAAKILGGLMRSKREEREWLNVQNSNLWITKRKFYLSYW</sequence>
<keyword evidence="2" id="KW-0433">Leucine-rich repeat</keyword>
<keyword evidence="3" id="KW-0677">Repeat</keyword>
<feature type="domain" description="NB-ARC" evidence="8">
    <location>
        <begin position="209"/>
        <end position="381"/>
    </location>
</feature>
<protein>
    <submittedName>
        <fullName evidence="10">Disease resistance RGA3</fullName>
    </submittedName>
</protein>
<accession>A0A8S0U8L7</accession>
<dbReference type="AlphaFoldDB" id="A0A8S0U8L7"/>
<evidence type="ECO:0000256" key="5">
    <source>
        <dbReference type="ARBA" id="ARBA00022821"/>
    </source>
</evidence>
<keyword evidence="4" id="KW-0547">Nucleotide-binding</keyword>
<comment type="similarity">
    <text evidence="1">Belongs to the disease resistance NB-LRR family.</text>
</comment>